<dbReference type="PANTHER" id="PTHR16296:SF2">
    <property type="entry name" value="TRANSMEMBRANE PROTEIN 126A"/>
    <property type="match status" value="1"/>
</dbReference>
<evidence type="ECO:0000256" key="3">
    <source>
        <dbReference type="ARBA" id="ARBA00022989"/>
    </source>
</evidence>
<keyword evidence="8" id="KW-1185">Reference proteome</keyword>
<evidence type="ECO:0000256" key="2">
    <source>
        <dbReference type="ARBA" id="ARBA00022692"/>
    </source>
</evidence>
<dbReference type="PANTHER" id="PTHR16296">
    <property type="entry name" value="UNCHARACTERIZED HYPOTHALAMUS PROTEIN HT007"/>
    <property type="match status" value="1"/>
</dbReference>
<gene>
    <name evidence="7" type="ORF">ANN_14514</name>
</gene>
<accession>A0ABQ8SWI8</accession>
<keyword evidence="5 6" id="KW-0472">Membrane</keyword>
<dbReference type="InterPro" id="IPR009801">
    <property type="entry name" value="TMEM126"/>
</dbReference>
<evidence type="ECO:0000256" key="5">
    <source>
        <dbReference type="ARBA" id="ARBA00023136"/>
    </source>
</evidence>
<evidence type="ECO:0000256" key="1">
    <source>
        <dbReference type="ARBA" id="ARBA00004225"/>
    </source>
</evidence>
<keyword evidence="3 6" id="KW-1133">Transmembrane helix</keyword>
<keyword evidence="4" id="KW-0496">Mitochondrion</keyword>
<evidence type="ECO:0000256" key="6">
    <source>
        <dbReference type="SAM" id="Phobius"/>
    </source>
</evidence>
<reference evidence="7 8" key="1">
    <citation type="journal article" date="2022" name="Allergy">
        <title>Genome assembly and annotation of Periplaneta americana reveal a comprehensive cockroach allergen profile.</title>
        <authorList>
            <person name="Wang L."/>
            <person name="Xiong Q."/>
            <person name="Saelim N."/>
            <person name="Wang L."/>
            <person name="Nong W."/>
            <person name="Wan A.T."/>
            <person name="Shi M."/>
            <person name="Liu X."/>
            <person name="Cao Q."/>
            <person name="Hui J.H.L."/>
            <person name="Sookrung N."/>
            <person name="Leung T.F."/>
            <person name="Tungtrongchitr A."/>
            <person name="Tsui S.K.W."/>
        </authorList>
    </citation>
    <scope>NUCLEOTIDE SEQUENCE [LARGE SCALE GENOMIC DNA]</scope>
    <source>
        <strain evidence="7">PWHHKU_190912</strain>
    </source>
</reference>
<sequence>ITNNNNKTLGNGRMSILEEENPKKQGFMQQNLTEAYQKQIQFKYWLNPKNFKVSMALLRGKDVPEGSLRLSEEEAIQYQLKLINGWEPKSDVWPFHFGFGILGAGSALSAMYINSHFRSRLRLHTYGRMSTYLPIVILPSMLSALFHHVVQ</sequence>
<dbReference type="EMBL" id="JAJSOF020000019">
    <property type="protein sequence ID" value="KAJ4438567.1"/>
    <property type="molecule type" value="Genomic_DNA"/>
</dbReference>
<evidence type="ECO:0000313" key="8">
    <source>
        <dbReference type="Proteomes" id="UP001148838"/>
    </source>
</evidence>
<evidence type="ECO:0000256" key="4">
    <source>
        <dbReference type="ARBA" id="ARBA00023128"/>
    </source>
</evidence>
<comment type="caution">
    <text evidence="7">The sequence shown here is derived from an EMBL/GenBank/DDBJ whole genome shotgun (WGS) entry which is preliminary data.</text>
</comment>
<evidence type="ECO:0000313" key="7">
    <source>
        <dbReference type="EMBL" id="KAJ4438567.1"/>
    </source>
</evidence>
<feature type="non-terminal residue" evidence="7">
    <location>
        <position position="1"/>
    </location>
</feature>
<feature type="transmembrane region" description="Helical" evidence="6">
    <location>
        <begin position="132"/>
        <end position="150"/>
    </location>
</feature>
<comment type="subcellular location">
    <subcellularLocation>
        <location evidence="1">Mitochondrion membrane</location>
        <topology evidence="1">Multi-pass membrane protein</topology>
    </subcellularLocation>
</comment>
<dbReference type="Proteomes" id="UP001148838">
    <property type="component" value="Unassembled WGS sequence"/>
</dbReference>
<proteinExistence type="predicted"/>
<name>A0ABQ8SWI8_PERAM</name>
<organism evidence="7 8">
    <name type="scientific">Periplaneta americana</name>
    <name type="common">American cockroach</name>
    <name type="synonym">Blatta americana</name>
    <dbReference type="NCBI Taxonomy" id="6978"/>
    <lineage>
        <taxon>Eukaryota</taxon>
        <taxon>Metazoa</taxon>
        <taxon>Ecdysozoa</taxon>
        <taxon>Arthropoda</taxon>
        <taxon>Hexapoda</taxon>
        <taxon>Insecta</taxon>
        <taxon>Pterygota</taxon>
        <taxon>Neoptera</taxon>
        <taxon>Polyneoptera</taxon>
        <taxon>Dictyoptera</taxon>
        <taxon>Blattodea</taxon>
        <taxon>Blattoidea</taxon>
        <taxon>Blattidae</taxon>
        <taxon>Blattinae</taxon>
        <taxon>Periplaneta</taxon>
    </lineage>
</organism>
<keyword evidence="2 6" id="KW-0812">Transmembrane</keyword>
<feature type="transmembrane region" description="Helical" evidence="6">
    <location>
        <begin position="92"/>
        <end position="112"/>
    </location>
</feature>
<protein>
    <submittedName>
        <fullName evidence="7">Uncharacterized protein</fullName>
    </submittedName>
</protein>